<feature type="region of interest" description="Disordered" evidence="1">
    <location>
        <begin position="1"/>
        <end position="35"/>
    </location>
</feature>
<comment type="caution">
    <text evidence="3">The sequence shown here is derived from an EMBL/GenBank/DDBJ whole genome shotgun (WGS) entry which is preliminary data.</text>
</comment>
<proteinExistence type="predicted"/>
<dbReference type="PANTHER" id="PTHR35830">
    <property type="entry name" value="OS05G0299200 PROTEIN"/>
    <property type="match status" value="1"/>
</dbReference>
<keyword evidence="2" id="KW-0812">Transmembrane</keyword>
<keyword evidence="4" id="KW-1185">Reference proteome</keyword>
<dbReference type="OrthoDB" id="1898167at2759"/>
<sequence length="399" mass="44799">MPRPPNRSRRKPRRVGFFIPSEPSSSSSSSSLSTSSDSKLQTVIDFDHLYHSSQSEFHQFLATGEDAYRDLQTLISFDANRRMIVSCRRSTLRFVGVVVVFGCAVVLGFKALVGLLRLGWKGGFGSGGQIPVVRRDRSLGGREVVVGSTVKRRENWKGRVLGFWPQDFGHGVGFQDGWMMLGHLSEVVSALVKVAYYSYICKVIDNAVHLQFATHLLDFQQSWTIEWLRQICRTSGVRVSFGTTNTRDTFYRASVNFVLNLCSRAPSDSPIIQIHGEDVQQFIAGLAENIGLENFRAARIVSAAVAASTRSRFLQAWALEMQGKHAEAMLELSKICLVLWIFPPEESAPEMEMVAKPRETLKSRTKRIFIEYARWAVEQAACKEARYMSILVNGFLATE</sequence>
<evidence type="ECO:0000256" key="1">
    <source>
        <dbReference type="SAM" id="MobiDB-lite"/>
    </source>
</evidence>
<dbReference type="AlphaFoldDB" id="A0A8K0HTR1"/>
<evidence type="ECO:0000313" key="3">
    <source>
        <dbReference type="EMBL" id="KAF3457965.1"/>
    </source>
</evidence>
<dbReference type="PANTHER" id="PTHR35830:SF1">
    <property type="entry name" value="OS05G0299200 PROTEIN"/>
    <property type="match status" value="1"/>
</dbReference>
<reference evidence="3" key="1">
    <citation type="submission" date="2020-03" db="EMBL/GenBank/DDBJ databases">
        <title>A high-quality chromosome-level genome assembly of a woody plant with both climbing and erect habits, Rhamnella rubrinervis.</title>
        <authorList>
            <person name="Lu Z."/>
            <person name="Yang Y."/>
            <person name="Zhu X."/>
            <person name="Sun Y."/>
        </authorList>
    </citation>
    <scope>NUCLEOTIDE SEQUENCE</scope>
    <source>
        <strain evidence="3">BYM</strain>
        <tissue evidence="3">Leaf</tissue>
    </source>
</reference>
<keyword evidence="2" id="KW-1133">Transmembrane helix</keyword>
<feature type="compositionally biased region" description="Low complexity" evidence="1">
    <location>
        <begin position="21"/>
        <end position="35"/>
    </location>
</feature>
<dbReference type="Proteomes" id="UP000796880">
    <property type="component" value="Unassembled WGS sequence"/>
</dbReference>
<name>A0A8K0HTR1_9ROSA</name>
<dbReference type="EMBL" id="VOIH02000001">
    <property type="protein sequence ID" value="KAF3457965.1"/>
    <property type="molecule type" value="Genomic_DNA"/>
</dbReference>
<evidence type="ECO:0000256" key="2">
    <source>
        <dbReference type="SAM" id="Phobius"/>
    </source>
</evidence>
<feature type="transmembrane region" description="Helical" evidence="2">
    <location>
        <begin position="91"/>
        <end position="116"/>
    </location>
</feature>
<evidence type="ECO:0000313" key="4">
    <source>
        <dbReference type="Proteomes" id="UP000796880"/>
    </source>
</evidence>
<feature type="compositionally biased region" description="Basic residues" evidence="1">
    <location>
        <begin position="1"/>
        <end position="14"/>
    </location>
</feature>
<gene>
    <name evidence="3" type="ORF">FNV43_RR02627</name>
</gene>
<accession>A0A8K0HTR1</accession>
<protein>
    <submittedName>
        <fullName evidence="3">Uncharacterized protein</fullName>
    </submittedName>
</protein>
<organism evidence="3 4">
    <name type="scientific">Rhamnella rubrinervis</name>
    <dbReference type="NCBI Taxonomy" id="2594499"/>
    <lineage>
        <taxon>Eukaryota</taxon>
        <taxon>Viridiplantae</taxon>
        <taxon>Streptophyta</taxon>
        <taxon>Embryophyta</taxon>
        <taxon>Tracheophyta</taxon>
        <taxon>Spermatophyta</taxon>
        <taxon>Magnoliopsida</taxon>
        <taxon>eudicotyledons</taxon>
        <taxon>Gunneridae</taxon>
        <taxon>Pentapetalae</taxon>
        <taxon>rosids</taxon>
        <taxon>fabids</taxon>
        <taxon>Rosales</taxon>
        <taxon>Rhamnaceae</taxon>
        <taxon>rhamnoid group</taxon>
        <taxon>Rhamneae</taxon>
        <taxon>Rhamnella</taxon>
    </lineage>
</organism>
<keyword evidence="2" id="KW-0472">Membrane</keyword>